<organism evidence="8 9">
    <name type="scientific">Staphylothermus marinus (strain ATCC 43588 / DSM 3639 / JCM 9404 / F1)</name>
    <dbReference type="NCBI Taxonomy" id="399550"/>
    <lineage>
        <taxon>Archaea</taxon>
        <taxon>Thermoproteota</taxon>
        <taxon>Thermoprotei</taxon>
        <taxon>Desulfurococcales</taxon>
        <taxon>Desulfurococcaceae</taxon>
        <taxon>Staphylothermus</taxon>
    </lineage>
</organism>
<dbReference type="KEGG" id="smr:Smar_0652"/>
<keyword evidence="2" id="KW-1003">Cell membrane</keyword>
<feature type="transmembrane region" description="Helical" evidence="6">
    <location>
        <begin position="6"/>
        <end position="25"/>
    </location>
</feature>
<dbReference type="EMBL" id="CP000575">
    <property type="protein sequence ID" value="ABN69758.1"/>
    <property type="molecule type" value="Genomic_DNA"/>
</dbReference>
<protein>
    <recommendedName>
        <fullName evidence="7">MrpA C-terminal/MbhD domain-containing protein</fullName>
    </recommendedName>
</protein>
<evidence type="ECO:0000256" key="5">
    <source>
        <dbReference type="ARBA" id="ARBA00023136"/>
    </source>
</evidence>
<dbReference type="Pfam" id="PF13244">
    <property type="entry name" value="MbhD"/>
    <property type="match status" value="1"/>
</dbReference>
<keyword evidence="5 6" id="KW-0472">Membrane</keyword>
<keyword evidence="4 6" id="KW-1133">Transmembrane helix</keyword>
<reference evidence="9" key="1">
    <citation type="journal article" date="2009" name="BMC Genomics">
        <title>The complete genome sequence of Staphylothermus marinus reveals differences in sulfur metabolism among heterotrophic Crenarchaeota.</title>
        <authorList>
            <person name="Anderson I.J."/>
            <person name="Dharmarajan L."/>
            <person name="Rodriguez J."/>
            <person name="Hooper S."/>
            <person name="Porat I."/>
            <person name="Ulrich L.E."/>
            <person name="Elkins J.G."/>
            <person name="Mavromatis K."/>
            <person name="Sun H."/>
            <person name="Land M."/>
            <person name="Lapidus A."/>
            <person name="Lucas S."/>
            <person name="Barry K."/>
            <person name="Huber H."/>
            <person name="Zhulin I.B."/>
            <person name="Whitman W.B."/>
            <person name="Mukhopadhyay B."/>
            <person name="Woese C."/>
            <person name="Bristow J."/>
            <person name="Kyrpides N."/>
        </authorList>
    </citation>
    <scope>NUCLEOTIDE SEQUENCE [LARGE SCALE GENOMIC DNA]</scope>
    <source>
        <strain evidence="9">ATCC 43588 / DSM 3639 / JCM 9404 / F1</strain>
    </source>
</reference>
<evidence type="ECO:0000256" key="2">
    <source>
        <dbReference type="ARBA" id="ARBA00022475"/>
    </source>
</evidence>
<name>A3DM98_STAMF</name>
<dbReference type="RefSeq" id="WP_011838949.1">
    <property type="nucleotide sequence ID" value="NC_009033.1"/>
</dbReference>
<reference evidence="8 9" key="2">
    <citation type="journal article" date="2009" name="Stand. Genomic Sci.">
        <title>Complete genome sequence of Staphylothermus marinus Stetter and Fiala 1986 type strain F1.</title>
        <authorList>
            <person name="Anderson I.J."/>
            <person name="Sun H."/>
            <person name="Lapidus A."/>
            <person name="Copeland A."/>
            <person name="Glavina Del Rio T."/>
            <person name="Tice H."/>
            <person name="Dalin E."/>
            <person name="Lucas S."/>
            <person name="Barry K."/>
            <person name="Land M."/>
            <person name="Richardson P."/>
            <person name="Huber H."/>
            <person name="Kyrpides N.C."/>
        </authorList>
    </citation>
    <scope>NUCLEOTIDE SEQUENCE [LARGE SCALE GENOMIC DNA]</scope>
    <source>
        <strain evidence="9">ATCC 43588 / DSM 3639 / JCM 9404 / F1</strain>
    </source>
</reference>
<feature type="transmembrane region" description="Helical" evidence="6">
    <location>
        <begin position="59"/>
        <end position="78"/>
    </location>
</feature>
<dbReference type="Proteomes" id="UP000000254">
    <property type="component" value="Chromosome"/>
</dbReference>
<evidence type="ECO:0000256" key="4">
    <source>
        <dbReference type="ARBA" id="ARBA00022989"/>
    </source>
</evidence>
<gene>
    <name evidence="8" type="ordered locus">Smar_0652</name>
</gene>
<dbReference type="eggNOG" id="arCOG03078">
    <property type="taxonomic scope" value="Archaea"/>
</dbReference>
<comment type="subcellular location">
    <subcellularLocation>
        <location evidence="1">Cell membrane</location>
        <topology evidence="1">Multi-pass membrane protein</topology>
    </subcellularLocation>
</comment>
<dbReference type="GO" id="GO:0005886">
    <property type="term" value="C:plasma membrane"/>
    <property type="evidence" value="ECO:0007669"/>
    <property type="project" value="UniProtKB-SubCell"/>
</dbReference>
<dbReference type="STRING" id="399550.Smar_0652"/>
<dbReference type="InterPro" id="IPR025383">
    <property type="entry name" value="MrpA_C/MbhD"/>
</dbReference>
<evidence type="ECO:0000256" key="6">
    <source>
        <dbReference type="SAM" id="Phobius"/>
    </source>
</evidence>
<dbReference type="OrthoDB" id="375769at2157"/>
<feature type="domain" description="MrpA C-terminal/MbhD" evidence="7">
    <location>
        <begin position="19"/>
        <end position="82"/>
    </location>
</feature>
<dbReference type="GeneID" id="4906926"/>
<sequence>MIPSVPLCYILLALFMTYALILTYMTLKAKNLVKATIYSAGQAVAYTLALTLLAAPDLVLAYVAVGVGMYTALFLFIISRTEDTEYESLSEALEKSGGK</sequence>
<evidence type="ECO:0000256" key="1">
    <source>
        <dbReference type="ARBA" id="ARBA00004651"/>
    </source>
</evidence>
<evidence type="ECO:0000313" key="8">
    <source>
        <dbReference type="EMBL" id="ABN69758.1"/>
    </source>
</evidence>
<dbReference type="HOGENOM" id="CLU_173139_3_0_2"/>
<accession>A3DM98</accession>
<dbReference type="InterPro" id="IPR042106">
    <property type="entry name" value="Nuo/plastoQ_OxRdtase_6_NuoJ"/>
</dbReference>
<evidence type="ECO:0000256" key="3">
    <source>
        <dbReference type="ARBA" id="ARBA00022692"/>
    </source>
</evidence>
<proteinExistence type="predicted"/>
<dbReference type="Gene3D" id="1.20.120.1200">
    <property type="entry name" value="NADH-ubiquinone/plastoquinone oxidoreductase chain 6, subunit NuoJ"/>
    <property type="match status" value="1"/>
</dbReference>
<keyword evidence="3 6" id="KW-0812">Transmembrane</keyword>
<keyword evidence="9" id="KW-1185">Reference proteome</keyword>
<evidence type="ECO:0000313" key="9">
    <source>
        <dbReference type="Proteomes" id="UP000000254"/>
    </source>
</evidence>
<dbReference type="AlphaFoldDB" id="A3DM98"/>
<evidence type="ECO:0000259" key="7">
    <source>
        <dbReference type="Pfam" id="PF13244"/>
    </source>
</evidence>